<evidence type="ECO:0000256" key="6">
    <source>
        <dbReference type="ARBA" id="ARBA00022499"/>
    </source>
</evidence>
<evidence type="ECO:0000256" key="14">
    <source>
        <dbReference type="ARBA" id="ARBA00093507"/>
    </source>
</evidence>
<keyword evidence="16" id="KW-1185">Reference proteome</keyword>
<dbReference type="AlphaFoldDB" id="A0A4W5LYY9"/>
<comment type="similarity">
    <text evidence="12">Belongs to the dynactin subunit 4 family.</text>
</comment>
<keyword evidence="5" id="KW-0963">Cytoplasm</keyword>
<keyword evidence="8" id="KW-0832">Ubl conjugation</keyword>
<dbReference type="PANTHER" id="PTHR13034:SF2">
    <property type="entry name" value="DYNACTIN SUBUNIT 4"/>
    <property type="match status" value="1"/>
</dbReference>
<evidence type="ECO:0000256" key="12">
    <source>
        <dbReference type="ARBA" id="ARBA00034776"/>
    </source>
</evidence>
<dbReference type="PANTHER" id="PTHR13034">
    <property type="entry name" value="DYNACTIN P62 SUBUNIT"/>
    <property type="match status" value="1"/>
</dbReference>
<reference evidence="15" key="3">
    <citation type="submission" date="2025-09" db="UniProtKB">
        <authorList>
            <consortium name="Ensembl"/>
        </authorList>
    </citation>
    <scope>IDENTIFICATION</scope>
</reference>
<keyword evidence="6" id="KW-1017">Isopeptide bond</keyword>
<dbReference type="GO" id="GO:0005813">
    <property type="term" value="C:centrosome"/>
    <property type="evidence" value="ECO:0007669"/>
    <property type="project" value="UniProtKB-SubCell"/>
</dbReference>
<dbReference type="Proteomes" id="UP000314982">
    <property type="component" value="Unassembled WGS sequence"/>
</dbReference>
<evidence type="ECO:0000256" key="4">
    <source>
        <dbReference type="ARBA" id="ARBA00004657"/>
    </source>
</evidence>
<evidence type="ECO:0000256" key="7">
    <source>
        <dbReference type="ARBA" id="ARBA00022553"/>
    </source>
</evidence>
<dbReference type="GO" id="GO:0005938">
    <property type="term" value="C:cell cortex"/>
    <property type="evidence" value="ECO:0007669"/>
    <property type="project" value="UniProtKB-SubCell"/>
</dbReference>
<reference evidence="16" key="1">
    <citation type="submission" date="2018-06" db="EMBL/GenBank/DDBJ databases">
        <title>Genome assembly of Danube salmon.</title>
        <authorList>
            <person name="Macqueen D.J."/>
            <person name="Gundappa M.K."/>
        </authorList>
    </citation>
    <scope>NUCLEOTIDE SEQUENCE [LARGE SCALE GENOMIC DNA]</scope>
</reference>
<dbReference type="Ensembl" id="ENSHHUT00000032559.1">
    <property type="protein sequence ID" value="ENSHHUP00000031262.1"/>
    <property type="gene ID" value="ENSHHUG00000019869.1"/>
</dbReference>
<keyword evidence="11" id="KW-0206">Cytoskeleton</keyword>
<evidence type="ECO:0000256" key="3">
    <source>
        <dbReference type="ARBA" id="ARBA00004544"/>
    </source>
</evidence>
<comment type="subcellular location">
    <subcellularLocation>
        <location evidence="3">Cytoplasm</location>
        <location evidence="3">Cell cortex</location>
    </subcellularLocation>
    <subcellularLocation>
        <location evidence="1">Cytoplasm</location>
        <location evidence="1">Cytoskeleton</location>
        <location evidence="1">Microtubule organizing center</location>
        <location evidence="1">Centrosome</location>
    </subcellularLocation>
    <subcellularLocation>
        <location evidence="2">Cytoplasm</location>
        <location evidence="2">Cytoskeleton</location>
        <location evidence="2">Stress fiber</location>
    </subcellularLocation>
    <subcellularLocation>
        <location evidence="4">Cytoplasm</location>
        <location evidence="4">Myofibril</location>
    </subcellularLocation>
</comment>
<evidence type="ECO:0000256" key="5">
    <source>
        <dbReference type="ARBA" id="ARBA00022490"/>
    </source>
</evidence>
<dbReference type="GO" id="GO:0030016">
    <property type="term" value="C:myofibril"/>
    <property type="evidence" value="ECO:0007669"/>
    <property type="project" value="UniProtKB-SubCell"/>
</dbReference>
<evidence type="ECO:0000256" key="2">
    <source>
        <dbReference type="ARBA" id="ARBA00004529"/>
    </source>
</evidence>
<reference evidence="15" key="2">
    <citation type="submission" date="2025-08" db="UniProtKB">
        <authorList>
            <consortium name="Ensembl"/>
        </authorList>
    </citation>
    <scope>IDENTIFICATION</scope>
</reference>
<organism evidence="15 16">
    <name type="scientific">Hucho hucho</name>
    <name type="common">huchen</name>
    <dbReference type="NCBI Taxonomy" id="62062"/>
    <lineage>
        <taxon>Eukaryota</taxon>
        <taxon>Metazoa</taxon>
        <taxon>Chordata</taxon>
        <taxon>Craniata</taxon>
        <taxon>Vertebrata</taxon>
        <taxon>Euteleostomi</taxon>
        <taxon>Actinopterygii</taxon>
        <taxon>Neopterygii</taxon>
        <taxon>Teleostei</taxon>
        <taxon>Protacanthopterygii</taxon>
        <taxon>Salmoniformes</taxon>
        <taxon>Salmonidae</taxon>
        <taxon>Salmoninae</taxon>
        <taxon>Hucho</taxon>
    </lineage>
</organism>
<comment type="subunit">
    <text evidence="14">Subunit of dynactin, a multiprotein complex part of a tripartite complex with dynein and a adapter, such as BICDL1, BICD2 or HOOK3. The dynactin complex is built around ACTR1A/ACTB filament and consists of an actin-related filament composed of a shoulder domain, a pointed end and a barbed end. Its length is defined by its flexible shoulder domain. The soulder is composed of 2 DCTN1 subunits, 4 DCTN2 and 2 DCTN3. The 4 DCNT2 (via N-terminus) bind the ACTR1A filament and act as molecular rulers to determine the length. The pointed end is important for binding dynein-dynactin cargo adapters. Consists of 4 subunits: ACTR10, DCNT4, DCTN5 and DCTN6. The barbed end is composed of a CAPZA1:CAPZB heterodimers, which binds ACTR1A/ACTB filament and dynactin and stabilizes dynactin. Interacts with ATP7B, but not ATP7A, in a copper-dependent manner. Interacts with ANK2; this interaction is required for localization at costameres. Interacts with N4BP2L1.</text>
</comment>
<sequence>MHTLSTRATNIPAPLPDDPSKTAMKKAYYLACGFCRWTSRDVGMADKSVASGGWQEPDNPHTQRVCCLPFGLIYFLSLKCCSHGESFS</sequence>
<evidence type="ECO:0000256" key="9">
    <source>
        <dbReference type="ARBA" id="ARBA00022990"/>
    </source>
</evidence>
<evidence type="ECO:0000313" key="15">
    <source>
        <dbReference type="Ensembl" id="ENSHHUP00000031262.1"/>
    </source>
</evidence>
<proteinExistence type="inferred from homology"/>
<dbReference type="GO" id="GO:0001725">
    <property type="term" value="C:stress fiber"/>
    <property type="evidence" value="ECO:0007669"/>
    <property type="project" value="UniProtKB-SubCell"/>
</dbReference>
<accession>A0A4W5LYY9</accession>
<keyword evidence="7" id="KW-0597">Phosphoprotein</keyword>
<protein>
    <recommendedName>
        <fullName evidence="13">Dynactin subunit 4</fullName>
    </recommendedName>
</protein>
<dbReference type="InterPro" id="IPR008603">
    <property type="entry name" value="DCTN4"/>
</dbReference>
<name>A0A4W5LYY9_9TELE</name>
<evidence type="ECO:0000256" key="10">
    <source>
        <dbReference type="ARBA" id="ARBA00023054"/>
    </source>
</evidence>
<evidence type="ECO:0000256" key="8">
    <source>
        <dbReference type="ARBA" id="ARBA00022843"/>
    </source>
</evidence>
<evidence type="ECO:0000256" key="11">
    <source>
        <dbReference type="ARBA" id="ARBA00023212"/>
    </source>
</evidence>
<keyword evidence="9" id="KW-0007">Acetylation</keyword>
<evidence type="ECO:0000256" key="1">
    <source>
        <dbReference type="ARBA" id="ARBA00004300"/>
    </source>
</evidence>
<evidence type="ECO:0000256" key="13">
    <source>
        <dbReference type="ARBA" id="ARBA00034864"/>
    </source>
</evidence>
<evidence type="ECO:0000313" key="16">
    <source>
        <dbReference type="Proteomes" id="UP000314982"/>
    </source>
</evidence>
<keyword evidence="10" id="KW-0175">Coiled coil</keyword>
<dbReference type="GO" id="GO:0005869">
    <property type="term" value="C:dynactin complex"/>
    <property type="evidence" value="ECO:0007669"/>
    <property type="project" value="InterPro"/>
</dbReference>